<dbReference type="Proteomes" id="UP000509510">
    <property type="component" value="Chromosome I"/>
</dbReference>
<dbReference type="GeneID" id="55988506"/>
<evidence type="ECO:0000256" key="1">
    <source>
        <dbReference type="SAM" id="SignalP"/>
    </source>
</evidence>
<feature type="chain" id="PRO_5028832295" description="DUF4185 domain-containing protein" evidence="1">
    <location>
        <begin position="22"/>
        <end position="387"/>
    </location>
</feature>
<protein>
    <recommendedName>
        <fullName evidence="4">DUF4185 domain-containing protein</fullName>
    </recommendedName>
</protein>
<feature type="signal peptide" evidence="1">
    <location>
        <begin position="1"/>
        <end position="21"/>
    </location>
</feature>
<reference evidence="3" key="1">
    <citation type="submission" date="2020-06" db="EMBL/GenBank/DDBJ databases">
        <title>A chromosome-scale genome assembly of Talaromyces rugulosus W13939.</title>
        <authorList>
            <person name="Wang B."/>
            <person name="Guo L."/>
            <person name="Ye K."/>
            <person name="Wang L."/>
        </authorList>
    </citation>
    <scope>NUCLEOTIDE SEQUENCE [LARGE SCALE GENOMIC DNA]</scope>
    <source>
        <strain evidence="3">W13939</strain>
    </source>
</reference>
<dbReference type="EMBL" id="CP055898">
    <property type="protein sequence ID" value="QKX53913.1"/>
    <property type="molecule type" value="Genomic_DNA"/>
</dbReference>
<keyword evidence="3" id="KW-1185">Reference proteome</keyword>
<proteinExistence type="predicted"/>
<accession>A0A7H8QL17</accession>
<dbReference type="AlphaFoldDB" id="A0A7H8QL17"/>
<sequence length="387" mass="41000">MSPRLSCLLAASVALGGWASADFTPTVSGTPQVLGNVTDPTIDRDSCTSVRFGDRALWTCRDSQPYDSNGIPTLPVYSSSASWTDFNSSGQPNVQIGIQSAQGDQYGLLCYGDNNQKPFFPIISSECSDNSAGVCSDGTRYAIWPDSPPLVTEADINTGAVAAYTWIHQAHLTPSLLSLDPDPPATLYRINYTPTSSASDADSSALPTVTTVNNNFWTAGQLSYGVYGGVVSNGTAYLYGQNTAGTVGLAQVPAGSIEDQTAYQYYVNGAWTSTAPGVNDTGLNIENASAGGQGTYYFSSVWNLFVWIGQASGGLGADFYITTAAAPEGPWARPTKFYSGESNGLAYSLQANPSLLTNSSENAIYLTWTASNNMGYYTTLAYVEWES</sequence>
<gene>
    <name evidence="2" type="ORF">TRUGW13939_00993</name>
</gene>
<organism evidence="2 3">
    <name type="scientific">Talaromyces rugulosus</name>
    <name type="common">Penicillium rugulosum</name>
    <dbReference type="NCBI Taxonomy" id="121627"/>
    <lineage>
        <taxon>Eukaryota</taxon>
        <taxon>Fungi</taxon>
        <taxon>Dikarya</taxon>
        <taxon>Ascomycota</taxon>
        <taxon>Pezizomycotina</taxon>
        <taxon>Eurotiomycetes</taxon>
        <taxon>Eurotiomycetidae</taxon>
        <taxon>Eurotiales</taxon>
        <taxon>Trichocomaceae</taxon>
        <taxon>Talaromyces</taxon>
        <taxon>Talaromyces sect. Islandici</taxon>
    </lineage>
</organism>
<dbReference type="RefSeq" id="XP_035340092.1">
    <property type="nucleotide sequence ID" value="XM_035484199.1"/>
</dbReference>
<dbReference type="OrthoDB" id="2583188at2759"/>
<name>A0A7H8QL17_TALRU</name>
<evidence type="ECO:0008006" key="4">
    <source>
        <dbReference type="Google" id="ProtNLM"/>
    </source>
</evidence>
<keyword evidence="1" id="KW-0732">Signal</keyword>
<evidence type="ECO:0000313" key="3">
    <source>
        <dbReference type="Proteomes" id="UP000509510"/>
    </source>
</evidence>
<evidence type="ECO:0000313" key="2">
    <source>
        <dbReference type="EMBL" id="QKX53913.1"/>
    </source>
</evidence>
<dbReference type="KEGG" id="trg:TRUGW13939_00993"/>